<dbReference type="SMART" id="SM00304">
    <property type="entry name" value="HAMP"/>
    <property type="match status" value="1"/>
</dbReference>
<accession>A0ABX1FYW6</accession>
<evidence type="ECO:0000256" key="7">
    <source>
        <dbReference type="ARBA" id="ARBA00022777"/>
    </source>
</evidence>
<dbReference type="PRINTS" id="PR00344">
    <property type="entry name" value="BCTRLSENSOR"/>
</dbReference>
<dbReference type="PROSITE" id="PS50109">
    <property type="entry name" value="HIS_KIN"/>
    <property type="match status" value="1"/>
</dbReference>
<evidence type="ECO:0000259" key="12">
    <source>
        <dbReference type="PROSITE" id="PS50885"/>
    </source>
</evidence>
<evidence type="ECO:0000259" key="11">
    <source>
        <dbReference type="PROSITE" id="PS50109"/>
    </source>
</evidence>
<dbReference type="CDD" id="cd00082">
    <property type="entry name" value="HisKA"/>
    <property type="match status" value="1"/>
</dbReference>
<feature type="domain" description="HAMP" evidence="12">
    <location>
        <begin position="186"/>
        <end position="238"/>
    </location>
</feature>
<reference evidence="13 14" key="1">
    <citation type="submission" date="2020-04" db="EMBL/GenBank/DDBJ databases">
        <title>Paeniglutamicibacter sp. ANT13_2, a novel actinomycete isolated from sediment in Antarctica.</title>
        <authorList>
            <person name="Sakdapetsiri C."/>
            <person name="Pinyakong O."/>
        </authorList>
    </citation>
    <scope>NUCLEOTIDE SEQUENCE [LARGE SCALE GENOMIC DNA]</scope>
    <source>
        <strain evidence="13 14">ANT13_2</strain>
    </source>
</reference>
<dbReference type="SUPFAM" id="SSF55874">
    <property type="entry name" value="ATPase domain of HSP90 chaperone/DNA topoisomerase II/histidine kinase"/>
    <property type="match status" value="1"/>
</dbReference>
<dbReference type="GO" id="GO:0016301">
    <property type="term" value="F:kinase activity"/>
    <property type="evidence" value="ECO:0007669"/>
    <property type="project" value="UniProtKB-KW"/>
</dbReference>
<keyword evidence="7 13" id="KW-0418">Kinase</keyword>
<dbReference type="InterPro" id="IPR050736">
    <property type="entry name" value="Sensor_HK_Regulatory"/>
</dbReference>
<dbReference type="Pfam" id="PF00512">
    <property type="entry name" value="HisKA"/>
    <property type="match status" value="1"/>
</dbReference>
<evidence type="ECO:0000256" key="6">
    <source>
        <dbReference type="ARBA" id="ARBA00022692"/>
    </source>
</evidence>
<evidence type="ECO:0000256" key="3">
    <source>
        <dbReference type="ARBA" id="ARBA00012438"/>
    </source>
</evidence>
<evidence type="ECO:0000256" key="5">
    <source>
        <dbReference type="ARBA" id="ARBA00022679"/>
    </source>
</evidence>
<keyword evidence="14" id="KW-1185">Reference proteome</keyword>
<feature type="domain" description="Histidine kinase" evidence="11">
    <location>
        <begin position="246"/>
        <end position="459"/>
    </location>
</feature>
<evidence type="ECO:0000256" key="10">
    <source>
        <dbReference type="SAM" id="Phobius"/>
    </source>
</evidence>
<dbReference type="SUPFAM" id="SSF47384">
    <property type="entry name" value="Homodimeric domain of signal transducing histidine kinase"/>
    <property type="match status" value="1"/>
</dbReference>
<keyword evidence="9" id="KW-0902">Two-component regulatory system</keyword>
<gene>
    <name evidence="13" type="ORF">HED64_00310</name>
</gene>
<dbReference type="InterPro" id="IPR004358">
    <property type="entry name" value="Sig_transdc_His_kin-like_C"/>
</dbReference>
<dbReference type="EMBL" id="JAAWVT010000001">
    <property type="protein sequence ID" value="NKG19146.1"/>
    <property type="molecule type" value="Genomic_DNA"/>
</dbReference>
<evidence type="ECO:0000256" key="2">
    <source>
        <dbReference type="ARBA" id="ARBA00004236"/>
    </source>
</evidence>
<keyword evidence="8 10" id="KW-1133">Transmembrane helix</keyword>
<name>A0ABX1FYW6_9MICC</name>
<dbReference type="PANTHER" id="PTHR43711">
    <property type="entry name" value="TWO-COMPONENT HISTIDINE KINASE"/>
    <property type="match status" value="1"/>
</dbReference>
<keyword evidence="5" id="KW-0808">Transferase</keyword>
<evidence type="ECO:0000313" key="13">
    <source>
        <dbReference type="EMBL" id="NKG19146.1"/>
    </source>
</evidence>
<keyword evidence="6 10" id="KW-0812">Transmembrane</keyword>
<organism evidence="13 14">
    <name type="scientific">Paeniglutamicibacter terrestris</name>
    <dbReference type="NCBI Taxonomy" id="2723403"/>
    <lineage>
        <taxon>Bacteria</taxon>
        <taxon>Bacillati</taxon>
        <taxon>Actinomycetota</taxon>
        <taxon>Actinomycetes</taxon>
        <taxon>Micrococcales</taxon>
        <taxon>Micrococcaceae</taxon>
        <taxon>Paeniglutamicibacter</taxon>
    </lineage>
</organism>
<keyword evidence="10" id="KW-0472">Membrane</keyword>
<comment type="catalytic activity">
    <reaction evidence="1">
        <text>ATP + protein L-histidine = ADP + protein N-phospho-L-histidine.</text>
        <dbReference type="EC" id="2.7.13.3"/>
    </reaction>
</comment>
<dbReference type="InterPro" id="IPR003660">
    <property type="entry name" value="HAMP_dom"/>
</dbReference>
<dbReference type="EC" id="2.7.13.3" evidence="3"/>
<dbReference type="Gene3D" id="1.10.287.130">
    <property type="match status" value="1"/>
</dbReference>
<dbReference type="InterPro" id="IPR036890">
    <property type="entry name" value="HATPase_C_sf"/>
</dbReference>
<dbReference type="SMART" id="SM00388">
    <property type="entry name" value="HisKA"/>
    <property type="match status" value="1"/>
</dbReference>
<dbReference type="Pfam" id="PF00672">
    <property type="entry name" value="HAMP"/>
    <property type="match status" value="1"/>
</dbReference>
<dbReference type="InterPro" id="IPR005467">
    <property type="entry name" value="His_kinase_dom"/>
</dbReference>
<evidence type="ECO:0000313" key="14">
    <source>
        <dbReference type="Proteomes" id="UP000746595"/>
    </source>
</evidence>
<dbReference type="InterPro" id="IPR036097">
    <property type="entry name" value="HisK_dim/P_sf"/>
</dbReference>
<dbReference type="CDD" id="cd06225">
    <property type="entry name" value="HAMP"/>
    <property type="match status" value="1"/>
</dbReference>
<dbReference type="SUPFAM" id="SSF158472">
    <property type="entry name" value="HAMP domain-like"/>
    <property type="match status" value="1"/>
</dbReference>
<comment type="subcellular location">
    <subcellularLocation>
        <location evidence="2">Cell membrane</location>
    </subcellularLocation>
</comment>
<dbReference type="InterPro" id="IPR003594">
    <property type="entry name" value="HATPase_dom"/>
</dbReference>
<dbReference type="Gene3D" id="3.30.565.10">
    <property type="entry name" value="Histidine kinase-like ATPase, C-terminal domain"/>
    <property type="match status" value="1"/>
</dbReference>
<dbReference type="PANTHER" id="PTHR43711:SF28">
    <property type="entry name" value="SENSOR HISTIDINE KINASE YXDK"/>
    <property type="match status" value="1"/>
</dbReference>
<evidence type="ECO:0000256" key="9">
    <source>
        <dbReference type="ARBA" id="ARBA00023012"/>
    </source>
</evidence>
<dbReference type="SMART" id="SM00387">
    <property type="entry name" value="HATPase_c"/>
    <property type="match status" value="1"/>
</dbReference>
<dbReference type="InterPro" id="IPR003661">
    <property type="entry name" value="HisK_dim/P_dom"/>
</dbReference>
<dbReference type="Pfam" id="PF02518">
    <property type="entry name" value="HATPase_c"/>
    <property type="match status" value="1"/>
</dbReference>
<protein>
    <recommendedName>
        <fullName evidence="3">histidine kinase</fullName>
        <ecNumber evidence="3">2.7.13.3</ecNumber>
    </recommendedName>
</protein>
<comment type="caution">
    <text evidence="13">The sequence shown here is derived from an EMBL/GenBank/DDBJ whole genome shotgun (WGS) entry which is preliminary data.</text>
</comment>
<feature type="transmembrane region" description="Helical" evidence="10">
    <location>
        <begin position="163"/>
        <end position="185"/>
    </location>
</feature>
<evidence type="ECO:0000256" key="1">
    <source>
        <dbReference type="ARBA" id="ARBA00000085"/>
    </source>
</evidence>
<evidence type="ECO:0000256" key="8">
    <source>
        <dbReference type="ARBA" id="ARBA00022989"/>
    </source>
</evidence>
<evidence type="ECO:0000256" key="4">
    <source>
        <dbReference type="ARBA" id="ARBA00022553"/>
    </source>
</evidence>
<dbReference type="Gene3D" id="6.10.340.10">
    <property type="match status" value="1"/>
</dbReference>
<keyword evidence="4" id="KW-0597">Phosphoprotein</keyword>
<dbReference type="Proteomes" id="UP000746595">
    <property type="component" value="Unassembled WGS sequence"/>
</dbReference>
<sequence>MLGLITLAFAVTGTVVYLLQVSSMDARIDDSLKRSVQEFQVLTDRSSQMATTVEPLTAEALLYAAMQQTLPAKNEGMLSLLNGSVRWTAPEIVKMRPENDPGFIDWAVHQAPTDRVMLQTVPTSQSIYRVVSIPLSLERDQSTPHLFFAYDYTAEKRALNQGFMMYLLVGLVILLGAGAVGWLLVGRLLRPVTLLRDTARQISESDLSQRIEVVGRDDLAELTITVNAMLDRVQNAMMSKRQLLDDVGHELRTPVTVIQGHLELMDVNDPHDVGQAREIAMAELDRMSFLINDLVTLATSNSDGFVQLAPTNVGTLLDDLLDKARTLGQRNWRIGNRVEATADLDAQRITQAMLQLCSNAVKFSAVGSTITFGTNIATEQHNGSVLRFWVRDEGIGIDASDQDRIFERFGRGQNSKRTEGSGLGLNIVSAIAEAHRGTVGVSSDVGIGSTFVIEIPTTPQKEEDEPNTDH</sequence>
<dbReference type="PROSITE" id="PS50885">
    <property type="entry name" value="HAMP"/>
    <property type="match status" value="1"/>
</dbReference>
<proteinExistence type="predicted"/>